<gene>
    <name evidence="1" type="ORF">RA11412_0858</name>
</gene>
<sequence length="148" mass="16700">MLVAGQLGENENGLLFRAIGVTHSEHTVFPRKIVGMIFKKVGAHRPYPQHGMSNADWGSIPPQQVRLDWLTTTQKTLDLETLLAEDSTYFGDLFPHVVKWQQELYLEDGLHRALRTALHSRSVMYARILDLDTLDPRLLPQGANAQNG</sequence>
<dbReference type="InterPro" id="IPR014447">
    <property type="entry name" value="VapB-like_prob"/>
</dbReference>
<dbReference type="Pfam" id="PF23719">
    <property type="entry name" value="VapB"/>
    <property type="match status" value="1"/>
</dbReference>
<accession>A0A2Z5QXI0</accession>
<evidence type="ECO:0000313" key="2">
    <source>
        <dbReference type="Proteomes" id="UP000250241"/>
    </source>
</evidence>
<dbReference type="AlphaFoldDB" id="A0A2Z5QXI0"/>
<evidence type="ECO:0000313" key="1">
    <source>
        <dbReference type="EMBL" id="BAV87157.1"/>
    </source>
</evidence>
<organism evidence="1 2">
    <name type="scientific">Rothia aeria</name>
    <dbReference type="NCBI Taxonomy" id="172042"/>
    <lineage>
        <taxon>Bacteria</taxon>
        <taxon>Bacillati</taxon>
        <taxon>Actinomycetota</taxon>
        <taxon>Actinomycetes</taxon>
        <taxon>Micrococcales</taxon>
        <taxon>Micrococcaceae</taxon>
        <taxon>Rothia</taxon>
    </lineage>
</organism>
<dbReference type="Proteomes" id="UP000250241">
    <property type="component" value="Chromosome"/>
</dbReference>
<evidence type="ECO:0008006" key="3">
    <source>
        <dbReference type="Google" id="ProtNLM"/>
    </source>
</evidence>
<proteinExistence type="predicted"/>
<dbReference type="KEGG" id="raj:RA11412_0858"/>
<dbReference type="EMBL" id="AP017895">
    <property type="protein sequence ID" value="BAV87157.1"/>
    <property type="molecule type" value="Genomic_DNA"/>
</dbReference>
<name>A0A2Z5QXI0_9MICC</name>
<keyword evidence="2" id="KW-1185">Reference proteome</keyword>
<reference evidence="1 2" key="1">
    <citation type="submission" date="2016-10" db="EMBL/GenBank/DDBJ databases">
        <title>Genome sequence of Rothia aeria strain JCM11412.</title>
        <authorList>
            <person name="Nambu T."/>
        </authorList>
    </citation>
    <scope>NUCLEOTIDE SEQUENCE [LARGE SCALE GENOMIC DNA]</scope>
    <source>
        <strain evidence="1 2">JCM 11412</strain>
    </source>
</reference>
<protein>
    <recommendedName>
        <fullName evidence="3">Type II toxin-antitoxin system VapB family antitoxin</fullName>
    </recommendedName>
</protein>